<proteinExistence type="predicted"/>
<dbReference type="Pfam" id="PF13519">
    <property type="entry name" value="VWA_2"/>
    <property type="match status" value="1"/>
</dbReference>
<feature type="region of interest" description="Disordered" evidence="1">
    <location>
        <begin position="130"/>
        <end position="195"/>
    </location>
</feature>
<comment type="caution">
    <text evidence="3">The sequence shown here is derived from an EMBL/GenBank/DDBJ whole genome shotgun (WGS) entry which is preliminary data.</text>
</comment>
<evidence type="ECO:0000313" key="3">
    <source>
        <dbReference type="EMBL" id="CAD8076304.1"/>
    </source>
</evidence>
<accession>A0A8S1MN55</accession>
<organism evidence="3 4">
    <name type="scientific">Paramecium sonneborni</name>
    <dbReference type="NCBI Taxonomy" id="65129"/>
    <lineage>
        <taxon>Eukaryota</taxon>
        <taxon>Sar</taxon>
        <taxon>Alveolata</taxon>
        <taxon>Ciliophora</taxon>
        <taxon>Intramacronucleata</taxon>
        <taxon>Oligohymenophorea</taxon>
        <taxon>Peniculida</taxon>
        <taxon>Parameciidae</taxon>
        <taxon>Paramecium</taxon>
    </lineage>
</organism>
<keyword evidence="4" id="KW-1185">Reference proteome</keyword>
<gene>
    <name evidence="3" type="ORF">PSON_ATCC_30995.1.T0340309</name>
</gene>
<dbReference type="SMART" id="SM00327">
    <property type="entry name" value="VWA"/>
    <property type="match status" value="1"/>
</dbReference>
<dbReference type="OrthoDB" id="293184at2759"/>
<protein>
    <recommendedName>
        <fullName evidence="2">VWFA domain-containing protein</fullName>
    </recommendedName>
</protein>
<sequence length="589" mass="69084">MIKDKILCRNDKILKLLIILILSFLKQRKINNYQKKSRSILSDLSKQLKKNISIDLEVNKCIRLFLIITINKESIQNFIQLEFNCKMNNLNFKIEINDVQYSKKFKPSASSQDHNISKWRSYGLLETDGGSSSSFSFQQKKKKPIQKSNTMHNLNQKVKTQPQENNDLKNSQSESKHRFNQRTQQSIPSRSSINKQPLDDDIQFDMFSVNPGSHILNLTQQTIPIVLQLRTKTLEELDQIGVDLFCLIDISNSMQGQKIEYVKQILHTILSNLREQDRLCLISFNNEGKLLTGLQKVTSETQEYFAFVINDLQCIGTTQLWKGTEVAFDVINQRKNKNNWARILIFSDGQDEIALIKIRKQLEYNYDVFTIDSFGFSDSNANKRLESITNLRFGKHFIITDEQQIFKCLEEAFANFPFNLWDDVTITISTNLQNIPFEDILIKEIHTEGWIELQHQHQFQITIPNLEIGESFLFPIELFFKKFNDNITDKAKPITFIKGKIEMKNSITGKRMIKNVELDAIFIYENDSNTLDFNTYFNCKQSPLVIWVCDQQQIQFHRKSYFELICENLQLKWQLQQQRIKQLYDEEPS</sequence>
<dbReference type="AlphaFoldDB" id="A0A8S1MN55"/>
<dbReference type="Proteomes" id="UP000692954">
    <property type="component" value="Unassembled WGS sequence"/>
</dbReference>
<feature type="domain" description="VWFA" evidence="2">
    <location>
        <begin position="243"/>
        <end position="424"/>
    </location>
</feature>
<evidence type="ECO:0000256" key="1">
    <source>
        <dbReference type="SAM" id="MobiDB-lite"/>
    </source>
</evidence>
<feature type="compositionally biased region" description="Polar residues" evidence="1">
    <location>
        <begin position="181"/>
        <end position="195"/>
    </location>
</feature>
<evidence type="ECO:0000313" key="4">
    <source>
        <dbReference type="Proteomes" id="UP000692954"/>
    </source>
</evidence>
<name>A0A8S1MN55_9CILI</name>
<dbReference type="InterPro" id="IPR051266">
    <property type="entry name" value="CLCR"/>
</dbReference>
<dbReference type="InterPro" id="IPR002035">
    <property type="entry name" value="VWF_A"/>
</dbReference>
<dbReference type="PANTHER" id="PTHR10579">
    <property type="entry name" value="CALCIUM-ACTIVATED CHLORIDE CHANNEL REGULATOR"/>
    <property type="match status" value="1"/>
</dbReference>
<dbReference type="PANTHER" id="PTHR10579:SF43">
    <property type="entry name" value="ZINC FINGER (C3HC4-TYPE RING FINGER) FAMILY PROTEIN"/>
    <property type="match status" value="1"/>
</dbReference>
<feature type="compositionally biased region" description="Polar residues" evidence="1">
    <location>
        <begin position="149"/>
        <end position="173"/>
    </location>
</feature>
<evidence type="ECO:0000259" key="2">
    <source>
        <dbReference type="PROSITE" id="PS50234"/>
    </source>
</evidence>
<dbReference type="PROSITE" id="PS50234">
    <property type="entry name" value="VWFA"/>
    <property type="match status" value="1"/>
</dbReference>
<dbReference type="EMBL" id="CAJJDN010000034">
    <property type="protein sequence ID" value="CAD8076304.1"/>
    <property type="molecule type" value="Genomic_DNA"/>
</dbReference>
<reference evidence="3" key="1">
    <citation type="submission" date="2021-01" db="EMBL/GenBank/DDBJ databases">
        <authorList>
            <consortium name="Genoscope - CEA"/>
            <person name="William W."/>
        </authorList>
    </citation>
    <scope>NUCLEOTIDE SEQUENCE</scope>
</reference>